<name>A0ABV8F2M2_9ACTN</name>
<dbReference type="PROSITE" id="PS50110">
    <property type="entry name" value="RESPONSE_REGULATORY"/>
    <property type="match status" value="1"/>
</dbReference>
<gene>
    <name evidence="4" type="ORF">ACFOYY_18705</name>
</gene>
<evidence type="ECO:0000256" key="2">
    <source>
        <dbReference type="SAM" id="MobiDB-lite"/>
    </source>
</evidence>
<evidence type="ECO:0000313" key="5">
    <source>
        <dbReference type="Proteomes" id="UP001595698"/>
    </source>
</evidence>
<dbReference type="SUPFAM" id="SSF52172">
    <property type="entry name" value="CheY-like"/>
    <property type="match status" value="1"/>
</dbReference>
<feature type="compositionally biased region" description="Low complexity" evidence="2">
    <location>
        <begin position="48"/>
        <end position="60"/>
    </location>
</feature>
<dbReference type="RefSeq" id="WP_352013163.1">
    <property type="nucleotide sequence ID" value="NZ_JBHSBC010000018.1"/>
</dbReference>
<dbReference type="EMBL" id="JBHSBC010000018">
    <property type="protein sequence ID" value="MFC3982181.1"/>
    <property type="molecule type" value="Genomic_DNA"/>
</dbReference>
<sequence length="75" mass="7531">MILTTFGRPGRPRRAMEAGAAAFPVKDGPARELAAAIRGVRAGERVIGPGPAAATPSAGPNPLSPGERDVLAVTS</sequence>
<feature type="compositionally biased region" description="Basic and acidic residues" evidence="2">
    <location>
        <begin position="66"/>
        <end position="75"/>
    </location>
</feature>
<dbReference type="InterPro" id="IPR011006">
    <property type="entry name" value="CheY-like_superfamily"/>
</dbReference>
<feature type="region of interest" description="Disordered" evidence="2">
    <location>
        <begin position="48"/>
        <end position="75"/>
    </location>
</feature>
<dbReference type="Gene3D" id="3.40.50.2300">
    <property type="match status" value="1"/>
</dbReference>
<evidence type="ECO:0000313" key="4">
    <source>
        <dbReference type="EMBL" id="MFC3982181.1"/>
    </source>
</evidence>
<proteinExistence type="predicted"/>
<accession>A0ABV8F2M2</accession>
<protein>
    <recommendedName>
        <fullName evidence="3">Response regulatory domain-containing protein</fullName>
    </recommendedName>
</protein>
<dbReference type="InterPro" id="IPR001789">
    <property type="entry name" value="Sig_transdc_resp-reg_receiver"/>
</dbReference>
<comment type="caution">
    <text evidence="1">Lacks conserved residue(s) required for the propagation of feature annotation.</text>
</comment>
<reference evidence="5" key="1">
    <citation type="journal article" date="2019" name="Int. J. Syst. Evol. Microbiol.">
        <title>The Global Catalogue of Microorganisms (GCM) 10K type strain sequencing project: providing services to taxonomists for standard genome sequencing and annotation.</title>
        <authorList>
            <consortium name="The Broad Institute Genomics Platform"/>
            <consortium name="The Broad Institute Genome Sequencing Center for Infectious Disease"/>
            <person name="Wu L."/>
            <person name="Ma J."/>
        </authorList>
    </citation>
    <scope>NUCLEOTIDE SEQUENCE [LARGE SCALE GENOMIC DNA]</scope>
    <source>
        <strain evidence="5">TBRC 7912</strain>
    </source>
</reference>
<evidence type="ECO:0000256" key="1">
    <source>
        <dbReference type="PROSITE-ProRule" id="PRU00169"/>
    </source>
</evidence>
<evidence type="ECO:0000259" key="3">
    <source>
        <dbReference type="PROSITE" id="PS50110"/>
    </source>
</evidence>
<keyword evidence="5" id="KW-1185">Reference proteome</keyword>
<dbReference type="Proteomes" id="UP001595698">
    <property type="component" value="Unassembled WGS sequence"/>
</dbReference>
<comment type="caution">
    <text evidence="4">The sequence shown here is derived from an EMBL/GenBank/DDBJ whole genome shotgun (WGS) entry which is preliminary data.</text>
</comment>
<feature type="domain" description="Response regulatory" evidence="3">
    <location>
        <begin position="1"/>
        <end position="41"/>
    </location>
</feature>
<organism evidence="4 5">
    <name type="scientific">Streptosporangium jomthongense</name>
    <dbReference type="NCBI Taxonomy" id="1193683"/>
    <lineage>
        <taxon>Bacteria</taxon>
        <taxon>Bacillati</taxon>
        <taxon>Actinomycetota</taxon>
        <taxon>Actinomycetes</taxon>
        <taxon>Streptosporangiales</taxon>
        <taxon>Streptosporangiaceae</taxon>
        <taxon>Streptosporangium</taxon>
    </lineage>
</organism>